<name>A0ABT4Q6L6_9BACL</name>
<reference evidence="1 2" key="1">
    <citation type="submission" date="2022-12" db="EMBL/GenBank/DDBJ databases">
        <title>Draft genome sequence of Paenibacillus sp. dW9.</title>
        <authorList>
            <person name="Choi E.-W."/>
            <person name="Kim D.-U."/>
        </authorList>
    </citation>
    <scope>NUCLEOTIDE SEQUENCE [LARGE SCALE GENOMIC DNA]</scope>
    <source>
        <strain evidence="2">dW9</strain>
    </source>
</reference>
<dbReference type="EMBL" id="JAQAGZ010000005">
    <property type="protein sequence ID" value="MCZ8512516.1"/>
    <property type="molecule type" value="Genomic_DNA"/>
</dbReference>
<proteinExistence type="predicted"/>
<dbReference type="RefSeq" id="WP_269880970.1">
    <property type="nucleotide sequence ID" value="NZ_JAQAGZ010000005.1"/>
</dbReference>
<accession>A0ABT4Q6L6</accession>
<keyword evidence="2" id="KW-1185">Reference proteome</keyword>
<organism evidence="1 2">
    <name type="scientific">Paenibacillus gyeongsangnamensis</name>
    <dbReference type="NCBI Taxonomy" id="3388067"/>
    <lineage>
        <taxon>Bacteria</taxon>
        <taxon>Bacillati</taxon>
        <taxon>Bacillota</taxon>
        <taxon>Bacilli</taxon>
        <taxon>Bacillales</taxon>
        <taxon>Paenibacillaceae</taxon>
        <taxon>Paenibacillus</taxon>
    </lineage>
</organism>
<gene>
    <name evidence="1" type="ORF">O9H85_08815</name>
</gene>
<evidence type="ECO:0000313" key="1">
    <source>
        <dbReference type="EMBL" id="MCZ8512516.1"/>
    </source>
</evidence>
<dbReference type="Proteomes" id="UP001527882">
    <property type="component" value="Unassembled WGS sequence"/>
</dbReference>
<sequence length="72" mass="7675">MDRTAVSSYRRLVCRLDAWRKDGLVSRVGLQLMGRVCDRRLLAAAGAAPACAAGRGELAVVCGRTVYALLPA</sequence>
<evidence type="ECO:0000313" key="2">
    <source>
        <dbReference type="Proteomes" id="UP001527882"/>
    </source>
</evidence>
<protein>
    <submittedName>
        <fullName evidence="1">Uncharacterized protein</fullName>
    </submittedName>
</protein>
<comment type="caution">
    <text evidence="1">The sequence shown here is derived from an EMBL/GenBank/DDBJ whole genome shotgun (WGS) entry which is preliminary data.</text>
</comment>